<comment type="similarity">
    <text evidence="7">Belongs to the transglycosylase MltG family.</text>
</comment>
<dbReference type="HAMAP" id="MF_02065">
    <property type="entry name" value="MltG"/>
    <property type="match status" value="1"/>
</dbReference>
<dbReference type="GO" id="GO:0009252">
    <property type="term" value="P:peptidoglycan biosynthetic process"/>
    <property type="evidence" value="ECO:0007669"/>
    <property type="project" value="UniProtKB-UniRule"/>
</dbReference>
<proteinExistence type="inferred from homology"/>
<comment type="subcellular location">
    <subcellularLocation>
        <location evidence="7">Cell membrane</location>
        <topology evidence="7">Single-pass membrane protein</topology>
    </subcellularLocation>
</comment>
<evidence type="ECO:0000256" key="6">
    <source>
        <dbReference type="ARBA" id="ARBA00023316"/>
    </source>
</evidence>
<keyword evidence="3 7" id="KW-1133">Transmembrane helix</keyword>
<evidence type="ECO:0000313" key="8">
    <source>
        <dbReference type="EMBL" id="OGF27004.1"/>
    </source>
</evidence>
<dbReference type="PANTHER" id="PTHR30518:SF2">
    <property type="entry name" value="ENDOLYTIC MUREIN TRANSGLYCOSYLASE"/>
    <property type="match status" value="1"/>
</dbReference>
<comment type="caution">
    <text evidence="8">The sequence shown here is derived from an EMBL/GenBank/DDBJ whole genome shotgun (WGS) entry which is preliminary data.</text>
</comment>
<evidence type="ECO:0000256" key="2">
    <source>
        <dbReference type="ARBA" id="ARBA00022692"/>
    </source>
</evidence>
<keyword evidence="5 7" id="KW-0456">Lyase</keyword>
<organism evidence="8 9">
    <name type="scientific">Candidatus Falkowbacteria bacterium RIFOXYA2_FULL_47_9</name>
    <dbReference type="NCBI Taxonomy" id="1797995"/>
    <lineage>
        <taxon>Bacteria</taxon>
        <taxon>Candidatus Falkowiibacteriota</taxon>
    </lineage>
</organism>
<evidence type="ECO:0000256" key="5">
    <source>
        <dbReference type="ARBA" id="ARBA00023239"/>
    </source>
</evidence>
<name>A0A1F5SK05_9BACT</name>
<comment type="catalytic activity">
    <reaction evidence="7">
        <text>a peptidoglycan chain = a peptidoglycan chain with N-acetyl-1,6-anhydromuramyl-[peptide] at the reducing end + a peptidoglycan chain with N-acetylglucosamine at the non-reducing end.</text>
        <dbReference type="EC" id="4.2.2.29"/>
    </reaction>
</comment>
<keyword evidence="2 7" id="KW-0812">Transmembrane</keyword>
<evidence type="ECO:0000256" key="3">
    <source>
        <dbReference type="ARBA" id="ARBA00022989"/>
    </source>
</evidence>
<dbReference type="InterPro" id="IPR003770">
    <property type="entry name" value="MLTG-like"/>
</dbReference>
<dbReference type="NCBIfam" id="TIGR00247">
    <property type="entry name" value="endolytic transglycosylase MltG"/>
    <property type="match status" value="1"/>
</dbReference>
<dbReference type="EC" id="4.2.2.29" evidence="7"/>
<keyword evidence="1 7" id="KW-1003">Cell membrane</keyword>
<dbReference type="Pfam" id="PF02618">
    <property type="entry name" value="YceG"/>
    <property type="match status" value="1"/>
</dbReference>
<dbReference type="CDD" id="cd08010">
    <property type="entry name" value="MltG_like"/>
    <property type="match status" value="1"/>
</dbReference>
<comment type="function">
    <text evidence="7">Functions as a peptidoglycan terminase that cleaves nascent peptidoglycan strands endolytically to terminate their elongation.</text>
</comment>
<dbReference type="STRING" id="1797995.A2242_02930"/>
<evidence type="ECO:0000256" key="1">
    <source>
        <dbReference type="ARBA" id="ARBA00022475"/>
    </source>
</evidence>
<keyword evidence="6 7" id="KW-0961">Cell wall biogenesis/degradation</keyword>
<dbReference type="EMBL" id="MFGC01000029">
    <property type="protein sequence ID" value="OGF27004.1"/>
    <property type="molecule type" value="Genomic_DNA"/>
</dbReference>
<dbReference type="Gene3D" id="3.30.160.60">
    <property type="entry name" value="Classic Zinc Finger"/>
    <property type="match status" value="1"/>
</dbReference>
<evidence type="ECO:0000256" key="4">
    <source>
        <dbReference type="ARBA" id="ARBA00023136"/>
    </source>
</evidence>
<evidence type="ECO:0000256" key="7">
    <source>
        <dbReference type="HAMAP-Rule" id="MF_02065"/>
    </source>
</evidence>
<feature type="transmembrane region" description="Helical" evidence="7">
    <location>
        <begin position="7"/>
        <end position="28"/>
    </location>
</feature>
<sequence length="348" mass="38857">MPQKITAIIGIIISIVVLVGATLYISYWRGVSRYIQTQSAEVLFTVEPNSGVSDISAKLKTEGIIASPFYFDIYVAFQKIDRKLQAGEYMLNKNMNVRQIAKALSQGEAQSRERAIKIIEGWDIKDIAAYLVKEGVIKKENDFTVLTKHEIDTCFSLEACQASFLAQIPANADLEGYLFPDTYRIFKDASAEDIIAKMLTTMDEKITDDMKAEMTRQGKTLHEILTVASIIEREVRTPEDMKTVAGIFYNRLTAGIALQSDATLSYALNDKKPAHTSAELSLDSPYNTYKYRGLPPGPIASSGMAAIQAALYPAQTDYLYFLSDLETGTTYFAKTLAEHNKNKRLYLK</sequence>
<protein>
    <recommendedName>
        <fullName evidence="7">Endolytic murein transglycosylase</fullName>
        <ecNumber evidence="7">4.2.2.29</ecNumber>
    </recommendedName>
    <alternativeName>
        <fullName evidence="7">Peptidoglycan lytic transglycosylase</fullName>
    </alternativeName>
    <alternativeName>
        <fullName evidence="7">Peptidoglycan polymerization terminase</fullName>
    </alternativeName>
</protein>
<dbReference type="Proteomes" id="UP000178925">
    <property type="component" value="Unassembled WGS sequence"/>
</dbReference>
<feature type="site" description="Important for catalytic activity" evidence="7">
    <location>
        <position position="234"/>
    </location>
</feature>
<dbReference type="PANTHER" id="PTHR30518">
    <property type="entry name" value="ENDOLYTIC MUREIN TRANSGLYCOSYLASE"/>
    <property type="match status" value="1"/>
</dbReference>
<dbReference type="AlphaFoldDB" id="A0A1F5SK05"/>
<keyword evidence="4 7" id="KW-0472">Membrane</keyword>
<dbReference type="GO" id="GO:0008932">
    <property type="term" value="F:lytic endotransglycosylase activity"/>
    <property type="evidence" value="ECO:0007669"/>
    <property type="project" value="UniProtKB-UniRule"/>
</dbReference>
<accession>A0A1F5SK05</accession>
<reference evidence="8 9" key="1">
    <citation type="journal article" date="2016" name="Nat. Commun.">
        <title>Thousands of microbial genomes shed light on interconnected biogeochemical processes in an aquifer system.</title>
        <authorList>
            <person name="Anantharaman K."/>
            <person name="Brown C.T."/>
            <person name="Hug L.A."/>
            <person name="Sharon I."/>
            <person name="Castelle C.J."/>
            <person name="Probst A.J."/>
            <person name="Thomas B.C."/>
            <person name="Singh A."/>
            <person name="Wilkins M.J."/>
            <person name="Karaoz U."/>
            <person name="Brodie E.L."/>
            <person name="Williams K.H."/>
            <person name="Hubbard S.S."/>
            <person name="Banfield J.F."/>
        </authorList>
    </citation>
    <scope>NUCLEOTIDE SEQUENCE [LARGE SCALE GENOMIC DNA]</scope>
</reference>
<evidence type="ECO:0000313" key="9">
    <source>
        <dbReference type="Proteomes" id="UP000178925"/>
    </source>
</evidence>
<gene>
    <name evidence="7" type="primary">mltG</name>
    <name evidence="8" type="ORF">A2242_02930</name>
</gene>
<dbReference type="Gene3D" id="3.30.1490.480">
    <property type="entry name" value="Endolytic murein transglycosylase"/>
    <property type="match status" value="2"/>
</dbReference>
<dbReference type="GO" id="GO:0071555">
    <property type="term" value="P:cell wall organization"/>
    <property type="evidence" value="ECO:0007669"/>
    <property type="project" value="UniProtKB-KW"/>
</dbReference>
<dbReference type="GO" id="GO:0005886">
    <property type="term" value="C:plasma membrane"/>
    <property type="evidence" value="ECO:0007669"/>
    <property type="project" value="UniProtKB-SubCell"/>
</dbReference>